<dbReference type="Proteomes" id="UP000829420">
    <property type="component" value="Plasmid pW1-a"/>
</dbReference>
<keyword evidence="2" id="KW-1185">Reference proteome</keyword>
<name>A0ACD3YCI7_9GAMM</name>
<reference evidence="1" key="1">
    <citation type="submission" date="2022-03" db="EMBL/GenBank/DDBJ databases">
        <title>ESBL-producing Moellerella wisconsensis and Escherichia marmotae isolated from wild game meat.</title>
        <authorList>
            <person name="Biggel M."/>
        </authorList>
    </citation>
    <scope>NUCLEOTIDE SEQUENCE</scope>
    <source>
        <strain evidence="1">W1</strain>
    </source>
</reference>
<evidence type="ECO:0000313" key="1">
    <source>
        <dbReference type="EMBL" id="UNH40771.1"/>
    </source>
</evidence>
<sequence>MIVGFYLSLDSPSATSVGMCIVNSILPKNRILLEHDINATWDVWGVMDTIHSDNGADFRTEFMQRSCLKYGINWEYRPIGKANFGGHIERLIGTINREIHLLEGTTFSNVEMKGAYPSEKKAALTLRELEQWLVSWITRIYHQRVHSSLDIPPVKKWEQGIWGTKEHAGTGLKPRINDEFTLLIDFLPEYKRTIQRYGISLDNLNYYSEILRKWIACPDPDNPKLKQ</sequence>
<gene>
    <name evidence="1" type="ORF">MNY70_16255</name>
</gene>
<dbReference type="EMBL" id="CP093256">
    <property type="protein sequence ID" value="UNH40771.1"/>
    <property type="molecule type" value="Genomic_DNA"/>
</dbReference>
<accession>A0ACD3YCI7</accession>
<protein>
    <submittedName>
        <fullName evidence="1">Mu transposase C-terminal domain-containing protein</fullName>
    </submittedName>
</protein>
<geneLocation type="plasmid" evidence="1 2">
    <name>pW1-a</name>
</geneLocation>
<organism evidence="1 2">
    <name type="scientific">Moellerella wisconsensis</name>
    <dbReference type="NCBI Taxonomy" id="158849"/>
    <lineage>
        <taxon>Bacteria</taxon>
        <taxon>Pseudomonadati</taxon>
        <taxon>Pseudomonadota</taxon>
        <taxon>Gammaproteobacteria</taxon>
        <taxon>Enterobacterales</taxon>
        <taxon>Morganellaceae</taxon>
        <taxon>Moellerella</taxon>
    </lineage>
</organism>
<evidence type="ECO:0000313" key="2">
    <source>
        <dbReference type="Proteomes" id="UP000829420"/>
    </source>
</evidence>
<keyword evidence="1" id="KW-0614">Plasmid</keyword>
<proteinExistence type="predicted"/>